<dbReference type="PANTHER" id="PTHR42951:SF17">
    <property type="entry name" value="METALLO-BETA-LACTAMASE DOMAIN-CONTAINING PROTEIN"/>
    <property type="match status" value="1"/>
</dbReference>
<name>A0ABT6TT17_9BACL</name>
<dbReference type="SMART" id="SM00849">
    <property type="entry name" value="Lactamase_B"/>
    <property type="match status" value="1"/>
</dbReference>
<dbReference type="Gene3D" id="3.60.15.10">
    <property type="entry name" value="Ribonuclease Z/Hydroxyacylglutathione hydrolase-like"/>
    <property type="match status" value="1"/>
</dbReference>
<reference evidence="5" key="1">
    <citation type="submission" date="2023-04" db="EMBL/GenBank/DDBJ databases">
        <title>Comparative genomic analysis of Cohnella hashimotonis sp. nov., isolated from the International Space Station.</title>
        <authorList>
            <person name="Venkateswaran K."/>
            <person name="Simpson A."/>
        </authorList>
    </citation>
    <scope>NUCLEOTIDE SEQUENCE</scope>
    <source>
        <strain evidence="5">F6_2S_P_1</strain>
    </source>
</reference>
<dbReference type="InterPro" id="IPR050855">
    <property type="entry name" value="NDM-1-like"/>
</dbReference>
<dbReference type="InterPro" id="IPR001279">
    <property type="entry name" value="Metallo-B-lactamas"/>
</dbReference>
<dbReference type="InterPro" id="IPR036866">
    <property type="entry name" value="RibonucZ/Hydroxyglut_hydro"/>
</dbReference>
<evidence type="ECO:0000313" key="6">
    <source>
        <dbReference type="Proteomes" id="UP001161691"/>
    </source>
</evidence>
<organism evidence="5 6">
    <name type="scientific">Cohnella hashimotonis</name>
    <dbReference type="NCBI Taxonomy" id="2826895"/>
    <lineage>
        <taxon>Bacteria</taxon>
        <taxon>Bacillati</taxon>
        <taxon>Bacillota</taxon>
        <taxon>Bacilli</taxon>
        <taxon>Bacillales</taxon>
        <taxon>Paenibacillaceae</taxon>
        <taxon>Cohnella</taxon>
    </lineage>
</organism>
<proteinExistence type="predicted"/>
<accession>A0ABT6TT17</accession>
<dbReference type="EMBL" id="JAGRPV010000001">
    <property type="protein sequence ID" value="MDI4649983.1"/>
    <property type="molecule type" value="Genomic_DNA"/>
</dbReference>
<protein>
    <submittedName>
        <fullName evidence="5">MBL fold metallo-hydrolase</fullName>
    </submittedName>
</protein>
<dbReference type="Proteomes" id="UP001161691">
    <property type="component" value="Unassembled WGS sequence"/>
</dbReference>
<feature type="domain" description="Metallo-beta-lactamase" evidence="4">
    <location>
        <begin position="18"/>
        <end position="227"/>
    </location>
</feature>
<comment type="catalytic activity">
    <reaction evidence="3">
        <text>3',5'-cyclic UMP + H2O = UMP + H(+)</text>
        <dbReference type="Rhea" id="RHEA:70575"/>
        <dbReference type="ChEBI" id="CHEBI:15377"/>
        <dbReference type="ChEBI" id="CHEBI:15378"/>
        <dbReference type="ChEBI" id="CHEBI:57865"/>
        <dbReference type="ChEBI" id="CHEBI:184387"/>
    </reaction>
    <physiologicalReaction direction="left-to-right" evidence="3">
        <dbReference type="Rhea" id="RHEA:70576"/>
    </physiologicalReaction>
</comment>
<dbReference type="CDD" id="cd07721">
    <property type="entry name" value="yflN-like_MBL-fold"/>
    <property type="match status" value="1"/>
</dbReference>
<dbReference type="RefSeq" id="WP_282912583.1">
    <property type="nucleotide sequence ID" value="NZ_JAGRPV010000001.1"/>
</dbReference>
<comment type="function">
    <text evidence="2">Counteracts the endogenous Pycsar antiviral defense system. Phosphodiesterase that enables metal-dependent hydrolysis of host cyclic nucleotide Pycsar defense signals such as cCMP and cUMP.</text>
</comment>
<sequence>MNIENRLPSDVHGVRTLIANVVLIGEPGGREWTLIDAGVAGCADVIVEAAAARFGDAPPGAIVLTHGHFDHVGSLRPLLARWRVPVYAHELELPYLTGQADYPEADPDVGGGLMARISPLYPHKGIDISGEVRPLPEDGTVPTLPDWRWVHTPGHTEGHISLFRERDRTVVAGDAFITVKQTSAFAVLLQEEEIHGPPPYFTFDWRHAAESVRKLEALKPAAAITGHGKPMAGEALTEGLGELARSFEELAVPRH</sequence>
<evidence type="ECO:0000256" key="1">
    <source>
        <dbReference type="ARBA" id="ARBA00034221"/>
    </source>
</evidence>
<comment type="catalytic activity">
    <reaction evidence="1">
        <text>3',5'-cyclic CMP + H2O = CMP + H(+)</text>
        <dbReference type="Rhea" id="RHEA:72675"/>
        <dbReference type="ChEBI" id="CHEBI:15377"/>
        <dbReference type="ChEBI" id="CHEBI:15378"/>
        <dbReference type="ChEBI" id="CHEBI:58003"/>
        <dbReference type="ChEBI" id="CHEBI:60377"/>
    </reaction>
    <physiologicalReaction direction="left-to-right" evidence="1">
        <dbReference type="Rhea" id="RHEA:72676"/>
    </physiologicalReaction>
</comment>
<gene>
    <name evidence="5" type="ORF">KB449_33955</name>
</gene>
<keyword evidence="6" id="KW-1185">Reference proteome</keyword>
<dbReference type="SUPFAM" id="SSF56281">
    <property type="entry name" value="Metallo-hydrolase/oxidoreductase"/>
    <property type="match status" value="1"/>
</dbReference>
<comment type="caution">
    <text evidence="5">The sequence shown here is derived from an EMBL/GenBank/DDBJ whole genome shotgun (WGS) entry which is preliminary data.</text>
</comment>
<evidence type="ECO:0000256" key="3">
    <source>
        <dbReference type="ARBA" id="ARBA00048505"/>
    </source>
</evidence>
<evidence type="ECO:0000259" key="4">
    <source>
        <dbReference type="SMART" id="SM00849"/>
    </source>
</evidence>
<evidence type="ECO:0000313" key="5">
    <source>
        <dbReference type="EMBL" id="MDI4649983.1"/>
    </source>
</evidence>
<dbReference type="PANTHER" id="PTHR42951">
    <property type="entry name" value="METALLO-BETA-LACTAMASE DOMAIN-CONTAINING"/>
    <property type="match status" value="1"/>
</dbReference>
<dbReference type="Pfam" id="PF00753">
    <property type="entry name" value="Lactamase_B"/>
    <property type="match status" value="1"/>
</dbReference>
<evidence type="ECO:0000256" key="2">
    <source>
        <dbReference type="ARBA" id="ARBA00034301"/>
    </source>
</evidence>